<evidence type="ECO:0000313" key="3">
    <source>
        <dbReference type="Proteomes" id="UP000663671"/>
    </source>
</evidence>
<name>A0A8A1MEK1_AJECA</name>
<accession>A0A8A1MEK1</accession>
<evidence type="ECO:0000313" key="2">
    <source>
        <dbReference type="EMBL" id="QSS65048.1"/>
    </source>
</evidence>
<dbReference type="Pfam" id="PF03659">
    <property type="entry name" value="Glyco_hydro_71"/>
    <property type="match status" value="1"/>
</dbReference>
<keyword evidence="2" id="KW-0378">Hydrolase</keyword>
<dbReference type="AlphaFoldDB" id="A0A8A1MEK1"/>
<reference evidence="2" key="1">
    <citation type="submission" date="2021-01" db="EMBL/GenBank/DDBJ databases">
        <title>Chromosome-level genome assembly of a human fungal pathogen reveals clustering of transcriptionally co-regulated genes.</title>
        <authorList>
            <person name="Voorhies M."/>
            <person name="Cohen S."/>
            <person name="Shea T.P."/>
            <person name="Petrus S."/>
            <person name="Munoz J.F."/>
            <person name="Poplawski S."/>
            <person name="Goldman W.E."/>
            <person name="Michael T."/>
            <person name="Cuomo C.A."/>
            <person name="Sil A."/>
            <person name="Beyhan S."/>
        </authorList>
    </citation>
    <scope>NUCLEOTIDE SEQUENCE</scope>
    <source>
        <strain evidence="2">WU24</strain>
    </source>
</reference>
<dbReference type="GO" id="GO:0051118">
    <property type="term" value="F:glucan endo-1,3-alpha-glucosidase activity"/>
    <property type="evidence" value="ECO:0007669"/>
    <property type="project" value="InterPro"/>
</dbReference>
<organism evidence="2 3">
    <name type="scientific">Ajellomyces capsulatus</name>
    <name type="common">Darling's disease fungus</name>
    <name type="synonym">Histoplasma capsulatum</name>
    <dbReference type="NCBI Taxonomy" id="5037"/>
    <lineage>
        <taxon>Eukaryota</taxon>
        <taxon>Fungi</taxon>
        <taxon>Dikarya</taxon>
        <taxon>Ascomycota</taxon>
        <taxon>Pezizomycotina</taxon>
        <taxon>Eurotiomycetes</taxon>
        <taxon>Eurotiomycetidae</taxon>
        <taxon>Onygenales</taxon>
        <taxon>Ajellomycetaceae</taxon>
        <taxon>Histoplasma</taxon>
    </lineage>
</organism>
<dbReference type="EMBL" id="CP069115">
    <property type="protein sequence ID" value="QSS65048.1"/>
    <property type="molecule type" value="Genomic_DNA"/>
</dbReference>
<gene>
    <name evidence="2" type="ORF">I7I51_05889</name>
</gene>
<keyword evidence="1" id="KW-0732">Signal</keyword>
<dbReference type="VEuPathDB" id="FungiDB:I7I51_05889"/>
<dbReference type="Proteomes" id="UP000663671">
    <property type="component" value="Chromosome 3"/>
</dbReference>
<proteinExistence type="predicted"/>
<dbReference type="CDD" id="cd11577">
    <property type="entry name" value="GH71"/>
    <property type="match status" value="1"/>
</dbReference>
<feature type="signal peptide" evidence="1">
    <location>
        <begin position="1"/>
        <end position="18"/>
    </location>
</feature>
<feature type="chain" id="PRO_5034256289" evidence="1">
    <location>
        <begin position="19"/>
        <end position="433"/>
    </location>
</feature>
<dbReference type="InterPro" id="IPR005197">
    <property type="entry name" value="Glyco_hydro_71"/>
</dbReference>
<dbReference type="OrthoDB" id="1046782at2759"/>
<dbReference type="Gene3D" id="3.20.20.80">
    <property type="entry name" value="Glycosidases"/>
    <property type="match status" value="1"/>
</dbReference>
<protein>
    <submittedName>
        <fullName evidence="2">Glycosyl hydrolase</fullName>
    </submittedName>
</protein>
<evidence type="ECO:0000256" key="1">
    <source>
        <dbReference type="SAM" id="SignalP"/>
    </source>
</evidence>
<sequence length="433" mass="48109">MHLKIGLLLMLIVVSVVAQEPKYVFAHFMVGCAAAMTQEDWMADIQLAKKANIDAFALNVGRQDSYTDEVLFRAYEAAAAVGDFGLFISFDYLTGGPWPMDVVIQTINKYSGHSSQFKYRNQPLVSTFEGTNNINDWYAIKSATGCFLVPDWSSLGLAGLQGVMNVIDGFFSWDAWPVGAQSKSSDNDNKYMSTLGQKPYVMPVSPWFYTNLKQWGKNWLWRGDDLWHERWMQVIELQPAMAEIISWNDYGESHYIGPIRQPGIPPGAEWYVLENPHDGWRHLLPAYIDLFKSNNASNPLIDHPSLSDTFSYWYRRNPGKSGSADGTTGNNPAFGQQPLDPAVVSEDKVFITAFVAEPSEITVKIGQSPTTSLKASFAGINHMNVPFGGNTGPVNIKLLRNGVVIADTTGPEITNDCFEGKVMWNAFVGLSCE</sequence>